<comment type="caution">
    <text evidence="2">The sequence shown here is derived from an EMBL/GenBank/DDBJ whole genome shotgun (WGS) entry which is preliminary data.</text>
</comment>
<reference evidence="2" key="1">
    <citation type="submission" date="2021-10" db="EMBL/GenBank/DDBJ databases">
        <title>Tropical sea cucumber genome reveals ecological adaptation and Cuvierian tubules defense mechanism.</title>
        <authorList>
            <person name="Chen T."/>
        </authorList>
    </citation>
    <scope>NUCLEOTIDE SEQUENCE</scope>
    <source>
        <strain evidence="2">Nanhai2018</strain>
        <tissue evidence="2">Muscle</tissue>
    </source>
</reference>
<keyword evidence="2" id="KW-0401">Integrin</keyword>
<proteinExistence type="predicted"/>
<name>A0A9Q0YRL9_HOLLE</name>
<dbReference type="EMBL" id="JAIZAY010000018">
    <property type="protein sequence ID" value="KAJ8025092.1"/>
    <property type="molecule type" value="Genomic_DNA"/>
</dbReference>
<keyword evidence="1" id="KW-0812">Transmembrane</keyword>
<evidence type="ECO:0000256" key="1">
    <source>
        <dbReference type="SAM" id="Phobius"/>
    </source>
</evidence>
<evidence type="ECO:0000313" key="3">
    <source>
        <dbReference type="Proteomes" id="UP001152320"/>
    </source>
</evidence>
<keyword evidence="1" id="KW-0472">Membrane</keyword>
<keyword evidence="3" id="KW-1185">Reference proteome</keyword>
<protein>
    <submittedName>
        <fullName evidence="2">Integrin beta-like protein A</fullName>
    </submittedName>
</protein>
<keyword evidence="1" id="KW-1133">Transmembrane helix</keyword>
<dbReference type="OrthoDB" id="10063988at2759"/>
<dbReference type="Proteomes" id="UP001152320">
    <property type="component" value="Chromosome 18"/>
</dbReference>
<sequence>MFKREAAVSSTISRNFPSKMSGVTLPLCLIVTFNFVVFFPVFTSGSHFRGGIISWRPLSQPSSNQTNILPPIEISFRVAWRRNSGGHFCTADDITSRNLLRGEGSLSCTSRGSCLSLSYVCTDFNEIENWSTGINSGQFQPTIPVFDIWFSGCCWISLRNGGSSWDLGALVNLTVRSDTGLINSSPTTTTMPIVRFQRECNNTIQIPVSDPDGDYVRCFWASRRCGGICNRLPGAFLNEVHEKYSPLLKVDGYQIVCLPFELFPTP</sequence>
<dbReference type="GO" id="GO:0007229">
    <property type="term" value="P:integrin-mediated signaling pathway"/>
    <property type="evidence" value="ECO:0007669"/>
    <property type="project" value="UniProtKB-KW"/>
</dbReference>
<accession>A0A9Q0YRL9</accession>
<organism evidence="2 3">
    <name type="scientific">Holothuria leucospilota</name>
    <name type="common">Black long sea cucumber</name>
    <name type="synonym">Mertensiothuria leucospilota</name>
    <dbReference type="NCBI Taxonomy" id="206669"/>
    <lineage>
        <taxon>Eukaryota</taxon>
        <taxon>Metazoa</taxon>
        <taxon>Echinodermata</taxon>
        <taxon>Eleutherozoa</taxon>
        <taxon>Echinozoa</taxon>
        <taxon>Holothuroidea</taxon>
        <taxon>Aspidochirotacea</taxon>
        <taxon>Aspidochirotida</taxon>
        <taxon>Holothuriidae</taxon>
        <taxon>Holothuria</taxon>
    </lineage>
</organism>
<evidence type="ECO:0000313" key="2">
    <source>
        <dbReference type="EMBL" id="KAJ8025092.1"/>
    </source>
</evidence>
<feature type="transmembrane region" description="Helical" evidence="1">
    <location>
        <begin position="21"/>
        <end position="42"/>
    </location>
</feature>
<gene>
    <name evidence="2" type="ORF">HOLleu_35201</name>
</gene>
<dbReference type="AlphaFoldDB" id="A0A9Q0YRL9"/>